<evidence type="ECO:0000256" key="1">
    <source>
        <dbReference type="ARBA" id="ARBA00004613"/>
    </source>
</evidence>
<dbReference type="Proteomes" id="UP000233742">
    <property type="component" value="Chromosome"/>
</dbReference>
<dbReference type="OrthoDB" id="7766606at2"/>
<evidence type="ECO:0008006" key="5">
    <source>
        <dbReference type="Google" id="ProtNLM"/>
    </source>
</evidence>
<dbReference type="Pfam" id="PF00353">
    <property type="entry name" value="HemolysinCabind"/>
    <property type="match status" value="2"/>
</dbReference>
<dbReference type="SUPFAM" id="SSF51120">
    <property type="entry name" value="beta-Roll"/>
    <property type="match status" value="2"/>
</dbReference>
<dbReference type="Gene3D" id="2.150.10.10">
    <property type="entry name" value="Serralysin-like metalloprotease, C-terminal"/>
    <property type="match status" value="2"/>
</dbReference>
<dbReference type="PANTHER" id="PTHR38340:SF1">
    <property type="entry name" value="S-LAYER PROTEIN"/>
    <property type="match status" value="1"/>
</dbReference>
<evidence type="ECO:0000313" key="3">
    <source>
        <dbReference type="EMBL" id="AUH33270.1"/>
    </source>
</evidence>
<dbReference type="InterPro" id="IPR050557">
    <property type="entry name" value="RTX_toxin/Mannuronan_C5-epim"/>
</dbReference>
<dbReference type="PROSITE" id="PS00330">
    <property type="entry name" value="HEMOLYSIN_CALCIUM"/>
    <property type="match status" value="3"/>
</dbReference>
<dbReference type="InterPro" id="IPR001343">
    <property type="entry name" value="Hemolysn_Ca-bd"/>
</dbReference>
<dbReference type="GO" id="GO:0005576">
    <property type="term" value="C:extracellular region"/>
    <property type="evidence" value="ECO:0007669"/>
    <property type="project" value="UniProtKB-SubCell"/>
</dbReference>
<dbReference type="KEGG" id="paro:CUV01_07605"/>
<protein>
    <recommendedName>
        <fullName evidence="5">Calcium-binding protein</fullName>
    </recommendedName>
</protein>
<accession>A0A2K9EEA0</accession>
<dbReference type="InterPro" id="IPR018511">
    <property type="entry name" value="Hemolysin-typ_Ca-bd_CS"/>
</dbReference>
<proteinExistence type="predicted"/>
<dbReference type="InterPro" id="IPR011049">
    <property type="entry name" value="Serralysin-like_metalloprot_C"/>
</dbReference>
<sequence length="343" mass="36947">MNIIYGTNNNDIMFATDGSDWIDSLLGIDVIHGGGGKDVYTVAADGLQKVFQDFQDGSDLIDLRGAGINSFDELTLEVLGDDKVKVTNADGSLQVFVQAVDGEPLTVDATDFIYADTPVIEYSRCFDSVNVGSNEYAVHLGNGGNNWLNLKQLVRGADTAREGALVEMDDDALGNGTFTIKGVTQHFFDFSNVRGTNGQDTIHGDQQDNNLVGLGNADRIYGGDGDDRIFGNSGTDRLFGDDGDDIINGGTGYDLLRGGEGADTFVFVSYDNRTDVVFDYEDGTDMLDISQWGVTSVDDLEITQLSAGRLRIELPSEGLGFELRSEDGPLSPSDMDNGDFIFV</sequence>
<gene>
    <name evidence="3" type="ORF">CUV01_07605</name>
</gene>
<organism evidence="3 4">
    <name type="scientific">Paracoccus tegillarcae</name>
    <dbReference type="NCBI Taxonomy" id="1529068"/>
    <lineage>
        <taxon>Bacteria</taxon>
        <taxon>Pseudomonadati</taxon>
        <taxon>Pseudomonadota</taxon>
        <taxon>Alphaproteobacteria</taxon>
        <taxon>Rhodobacterales</taxon>
        <taxon>Paracoccaceae</taxon>
        <taxon>Paracoccus</taxon>
    </lineage>
</organism>
<keyword evidence="2" id="KW-0964">Secreted</keyword>
<dbReference type="RefSeq" id="WP_101459940.1">
    <property type="nucleotide sequence ID" value="NZ_CP025408.1"/>
</dbReference>
<name>A0A2K9EEA0_9RHOB</name>
<keyword evidence="4" id="KW-1185">Reference proteome</keyword>
<evidence type="ECO:0000256" key="2">
    <source>
        <dbReference type="ARBA" id="ARBA00022525"/>
    </source>
</evidence>
<dbReference type="GO" id="GO:0005509">
    <property type="term" value="F:calcium ion binding"/>
    <property type="evidence" value="ECO:0007669"/>
    <property type="project" value="InterPro"/>
</dbReference>
<dbReference type="AlphaFoldDB" id="A0A2K9EEA0"/>
<dbReference type="EMBL" id="CP025408">
    <property type="protein sequence ID" value="AUH33270.1"/>
    <property type="molecule type" value="Genomic_DNA"/>
</dbReference>
<reference evidence="3 4" key="1">
    <citation type="submission" date="2017-12" db="EMBL/GenBank/DDBJ databases">
        <authorList>
            <person name="Hurst M.R.H."/>
        </authorList>
    </citation>
    <scope>NUCLEOTIDE SEQUENCE [LARGE SCALE GENOMIC DNA]</scope>
    <source>
        <strain evidence="3 4">BM15</strain>
    </source>
</reference>
<comment type="subcellular location">
    <subcellularLocation>
        <location evidence="1">Secreted</location>
    </subcellularLocation>
</comment>
<dbReference type="PANTHER" id="PTHR38340">
    <property type="entry name" value="S-LAYER PROTEIN"/>
    <property type="match status" value="1"/>
</dbReference>
<evidence type="ECO:0000313" key="4">
    <source>
        <dbReference type="Proteomes" id="UP000233742"/>
    </source>
</evidence>
<dbReference type="PRINTS" id="PR00313">
    <property type="entry name" value="CABNDNGRPT"/>
</dbReference>